<evidence type="ECO:0000259" key="6">
    <source>
        <dbReference type="SMART" id="SM00382"/>
    </source>
</evidence>
<evidence type="ECO:0000259" key="7">
    <source>
        <dbReference type="SMART" id="SM01086"/>
    </source>
</evidence>
<dbReference type="GO" id="GO:0005737">
    <property type="term" value="C:cytoplasm"/>
    <property type="evidence" value="ECO:0007669"/>
    <property type="project" value="TreeGrafter"/>
</dbReference>
<dbReference type="InterPro" id="IPR001270">
    <property type="entry name" value="ClpA/B"/>
</dbReference>
<dbReference type="InterPro" id="IPR028299">
    <property type="entry name" value="ClpA/B_CS2"/>
</dbReference>
<dbReference type="Pfam" id="PF07724">
    <property type="entry name" value="AAA_2"/>
    <property type="match status" value="1"/>
</dbReference>
<keyword evidence="5" id="KW-0175">Coiled coil</keyword>
<dbReference type="GO" id="GO:0006508">
    <property type="term" value="P:proteolysis"/>
    <property type="evidence" value="ECO:0007669"/>
    <property type="project" value="UniProtKB-KW"/>
</dbReference>
<dbReference type="EMBL" id="DRTV01000195">
    <property type="protein sequence ID" value="HHF58332.1"/>
    <property type="molecule type" value="Genomic_DNA"/>
</dbReference>
<dbReference type="CDD" id="cd19499">
    <property type="entry name" value="RecA-like_ClpB_Hsp104-like"/>
    <property type="match status" value="1"/>
</dbReference>
<dbReference type="InterPro" id="IPR041546">
    <property type="entry name" value="ClpA/ClpB_AAA_lid"/>
</dbReference>
<dbReference type="PROSITE" id="PS00870">
    <property type="entry name" value="CLPAB_1"/>
    <property type="match status" value="1"/>
</dbReference>
<dbReference type="PANTHER" id="PTHR11638:SF18">
    <property type="entry name" value="HEAT SHOCK PROTEIN 104"/>
    <property type="match status" value="1"/>
</dbReference>
<reference evidence="8" key="1">
    <citation type="journal article" date="2020" name="mSystems">
        <title>Genome- and Community-Level Interaction Insights into Carbon Utilization and Element Cycling Functions of Hydrothermarchaeota in Hydrothermal Sediment.</title>
        <authorList>
            <person name="Zhou Z."/>
            <person name="Liu Y."/>
            <person name="Xu W."/>
            <person name="Pan J."/>
            <person name="Luo Z.H."/>
            <person name="Li M."/>
        </authorList>
    </citation>
    <scope>NUCLEOTIDE SEQUENCE [LARGE SCALE GENOMIC DNA]</scope>
    <source>
        <strain evidence="8">HyVt-94</strain>
    </source>
</reference>
<dbReference type="InterPro" id="IPR003959">
    <property type="entry name" value="ATPase_AAA_core"/>
</dbReference>
<dbReference type="PROSITE" id="PS00871">
    <property type="entry name" value="CLPAB_2"/>
    <property type="match status" value="1"/>
</dbReference>
<evidence type="ECO:0000256" key="3">
    <source>
        <dbReference type="ARBA" id="ARBA00022840"/>
    </source>
</evidence>
<organism evidence="8">
    <name type="scientific">candidate division WOR-3 bacterium</name>
    <dbReference type="NCBI Taxonomy" id="2052148"/>
    <lineage>
        <taxon>Bacteria</taxon>
        <taxon>Bacteria division WOR-3</taxon>
    </lineage>
</organism>
<dbReference type="GO" id="GO:0008233">
    <property type="term" value="F:peptidase activity"/>
    <property type="evidence" value="ECO:0007669"/>
    <property type="project" value="UniProtKB-KW"/>
</dbReference>
<dbReference type="PANTHER" id="PTHR11638">
    <property type="entry name" value="ATP-DEPENDENT CLP PROTEASE"/>
    <property type="match status" value="1"/>
</dbReference>
<dbReference type="Pfam" id="PF10431">
    <property type="entry name" value="ClpB_D2-small"/>
    <property type="match status" value="1"/>
</dbReference>
<keyword evidence="4" id="KW-0143">Chaperone</keyword>
<proteinExistence type="predicted"/>
<dbReference type="SMART" id="SM01086">
    <property type="entry name" value="ClpB_D2-small"/>
    <property type="match status" value="1"/>
</dbReference>
<dbReference type="Gene3D" id="4.10.860.10">
    <property type="entry name" value="UVR domain"/>
    <property type="match status" value="1"/>
</dbReference>
<comment type="caution">
    <text evidence="8">The sequence shown here is derived from an EMBL/GenBank/DDBJ whole genome shotgun (WGS) entry which is preliminary data.</text>
</comment>
<feature type="coiled-coil region" evidence="5">
    <location>
        <begin position="385"/>
        <end position="426"/>
    </location>
</feature>
<keyword evidence="3 8" id="KW-0067">ATP-binding</keyword>
<dbReference type="Gene3D" id="1.10.8.60">
    <property type="match status" value="2"/>
</dbReference>
<feature type="domain" description="Clp ATPase C-terminal" evidence="7">
    <location>
        <begin position="463"/>
        <end position="552"/>
    </location>
</feature>
<protein>
    <submittedName>
        <fullName evidence="8">ATP-dependent Clp protease ATP-binding subunit</fullName>
    </submittedName>
</protein>
<dbReference type="GO" id="GO:0034605">
    <property type="term" value="P:cellular response to heat"/>
    <property type="evidence" value="ECO:0007669"/>
    <property type="project" value="TreeGrafter"/>
</dbReference>
<keyword evidence="8" id="KW-0645">Protease</keyword>
<dbReference type="PRINTS" id="PR00300">
    <property type="entry name" value="CLPPROTEASEA"/>
</dbReference>
<evidence type="ECO:0000256" key="5">
    <source>
        <dbReference type="SAM" id="Coils"/>
    </source>
</evidence>
<keyword evidence="8" id="KW-0378">Hydrolase</keyword>
<evidence type="ECO:0000313" key="8">
    <source>
        <dbReference type="EMBL" id="HHF58332.1"/>
    </source>
</evidence>
<feature type="domain" description="AAA+ ATPase" evidence="6">
    <location>
        <begin position="246"/>
        <end position="395"/>
    </location>
</feature>
<dbReference type="GO" id="GO:0016887">
    <property type="term" value="F:ATP hydrolysis activity"/>
    <property type="evidence" value="ECO:0007669"/>
    <property type="project" value="InterPro"/>
</dbReference>
<gene>
    <name evidence="8" type="ORF">ENL41_02785</name>
</gene>
<dbReference type="SMART" id="SM00382">
    <property type="entry name" value="AAA"/>
    <property type="match status" value="1"/>
</dbReference>
<dbReference type="AlphaFoldDB" id="A0A7C5M4R8"/>
<feature type="non-terminal residue" evidence="8">
    <location>
        <position position="1"/>
    </location>
</feature>
<dbReference type="GO" id="GO:0005524">
    <property type="term" value="F:ATP binding"/>
    <property type="evidence" value="ECO:0007669"/>
    <property type="project" value="UniProtKB-KW"/>
</dbReference>
<name>A0A7C5M4R8_UNCW3</name>
<keyword evidence="2" id="KW-0547">Nucleotide-binding</keyword>
<dbReference type="Proteomes" id="UP000886014">
    <property type="component" value="Unassembled WGS sequence"/>
</dbReference>
<evidence type="ECO:0000256" key="1">
    <source>
        <dbReference type="ARBA" id="ARBA00022737"/>
    </source>
</evidence>
<keyword evidence="1" id="KW-0677">Repeat</keyword>
<sequence>MDAANILKPALARGEFQVIGATTPDEYRKYIEKDSALERRFQPVWVEEPDVNTTIEILKGLRQRYEEHHNVKISDEAIEQAVKLTHKYIQDRFLPDKAIDVLDQAAARKAMQTGSAGEDREKKIKELEAKVKELEEMAKKLEEEGKVEEWEKCEDEIKKLKKELLILKNSKDKSEKKVEVTGEDIAEVVSRWTGIPVQKMLEEEKKKLLSMEEHLHKRVVGQDEAVRAVSEAIRRARAGVSDPRRPLGSFLFLGPTGVGKTELAKTLAEFLFGDEDAIIRLDMSEFKEEHSVAKLIGAPPGYVGYEEGGKLTEAVRRKPYSVILLDEVEKAHPRVFDLFLQVLDDGRLTDSQGRTVSFRNTVIIMTSNIGSEYLRDLMERYNPRFEALSRKLNELDEKKKKGEIDEKTYEKERREVLKERDKLEEEFSREFEDAKKKVLDVVKHTFRPEFLNRIDEIVVFHPLKWEHILSIVDILINNLRVRLKDKQLDIELTERAKDLLGRRGFDQVMGARPLKRLIQKEIENKLSSMILRGDVKEGDTVVVDAEEGEFKLKKK</sequence>
<evidence type="ECO:0000256" key="2">
    <source>
        <dbReference type="ARBA" id="ARBA00022741"/>
    </source>
</evidence>
<accession>A0A7C5M4R8</accession>
<dbReference type="SUPFAM" id="SSF52540">
    <property type="entry name" value="P-loop containing nucleoside triphosphate hydrolases"/>
    <property type="match status" value="2"/>
</dbReference>
<dbReference type="Pfam" id="PF17871">
    <property type="entry name" value="AAA_lid_9"/>
    <property type="match status" value="1"/>
</dbReference>
<dbReference type="InterPro" id="IPR050130">
    <property type="entry name" value="ClpA_ClpB"/>
</dbReference>
<dbReference type="InterPro" id="IPR027417">
    <property type="entry name" value="P-loop_NTPase"/>
</dbReference>
<dbReference type="InterPro" id="IPR003593">
    <property type="entry name" value="AAA+_ATPase"/>
</dbReference>
<dbReference type="InterPro" id="IPR018368">
    <property type="entry name" value="ClpA/B_CS1"/>
</dbReference>
<dbReference type="InterPro" id="IPR019489">
    <property type="entry name" value="Clp_ATPase_C"/>
</dbReference>
<evidence type="ECO:0000256" key="4">
    <source>
        <dbReference type="ARBA" id="ARBA00023186"/>
    </source>
</evidence>
<feature type="coiled-coil region" evidence="5">
    <location>
        <begin position="117"/>
        <end position="177"/>
    </location>
</feature>
<dbReference type="Gene3D" id="3.40.50.300">
    <property type="entry name" value="P-loop containing nucleotide triphosphate hydrolases"/>
    <property type="match status" value="2"/>
</dbReference>
<dbReference type="FunFam" id="1.10.8.60:FF:000017">
    <property type="entry name" value="ATP-dependent chaperone ClpB"/>
    <property type="match status" value="1"/>
</dbReference>